<reference evidence="2" key="1">
    <citation type="submission" date="2021-03" db="EMBL/GenBank/DDBJ databases">
        <title>Genomic Encyclopedia of Type Strains, Phase IV (KMG-V): Genome sequencing to study the core and pangenomes of soil and plant-associated prokaryotes.</title>
        <authorList>
            <person name="Whitman W."/>
        </authorList>
    </citation>
    <scope>NUCLEOTIDE SEQUENCE</scope>
    <source>
        <strain evidence="2">C4</strain>
    </source>
</reference>
<sequence>MGFEDIIDDLNIDSNEENKENNTFNFEMEEYKTPAGTNYEEEDEEKETRGRKKTVHAKNVIGDNLETIADKLDYIKKQSYQSNIREAADDAGKEVIKIAKIISRIL</sequence>
<gene>
    <name evidence="2" type="ORF">J3E07_001613</name>
</gene>
<protein>
    <submittedName>
        <fullName evidence="2">Uncharacterized protein</fullName>
    </submittedName>
</protein>
<dbReference type="AlphaFoldDB" id="A0A8J7RFD5"/>
<dbReference type="RefSeq" id="WP_209591690.1">
    <property type="nucleotide sequence ID" value="NZ_JAGGMV010000008.1"/>
</dbReference>
<evidence type="ECO:0000256" key="1">
    <source>
        <dbReference type="SAM" id="MobiDB-lite"/>
    </source>
</evidence>
<evidence type="ECO:0000313" key="3">
    <source>
        <dbReference type="Proteomes" id="UP000740329"/>
    </source>
</evidence>
<feature type="region of interest" description="Disordered" evidence="1">
    <location>
        <begin position="32"/>
        <end position="51"/>
    </location>
</feature>
<name>A0A8J7RFD5_METVO</name>
<comment type="caution">
    <text evidence="2">The sequence shown here is derived from an EMBL/GenBank/DDBJ whole genome shotgun (WGS) entry which is preliminary data.</text>
</comment>
<organism evidence="2 3">
    <name type="scientific">Methanococcus voltae</name>
    <dbReference type="NCBI Taxonomy" id="2188"/>
    <lineage>
        <taxon>Archaea</taxon>
        <taxon>Methanobacteriati</taxon>
        <taxon>Methanobacteriota</taxon>
        <taxon>Methanomada group</taxon>
        <taxon>Methanococci</taxon>
        <taxon>Methanococcales</taxon>
        <taxon>Methanococcaceae</taxon>
        <taxon>Methanococcus</taxon>
    </lineage>
</organism>
<dbReference type="Proteomes" id="UP000740329">
    <property type="component" value="Unassembled WGS sequence"/>
</dbReference>
<accession>A0A8J7RFD5</accession>
<evidence type="ECO:0000313" key="2">
    <source>
        <dbReference type="EMBL" id="MBP2202172.1"/>
    </source>
</evidence>
<dbReference type="EMBL" id="JAGGMV010000008">
    <property type="protein sequence ID" value="MBP2202172.1"/>
    <property type="molecule type" value="Genomic_DNA"/>
</dbReference>
<proteinExistence type="predicted"/>